<accession>A0ABR1U8B1</accession>
<comment type="caution">
    <text evidence="4">The sequence shown here is derived from an EMBL/GenBank/DDBJ whole genome shotgun (WGS) entry which is preliminary data.</text>
</comment>
<dbReference type="PROSITE" id="PS00018">
    <property type="entry name" value="EF_HAND_1"/>
    <property type="match status" value="1"/>
</dbReference>
<dbReference type="PROSITE" id="PS50222">
    <property type="entry name" value="EF_HAND_2"/>
    <property type="match status" value="2"/>
</dbReference>
<keyword evidence="2" id="KW-0732">Signal</keyword>
<protein>
    <recommendedName>
        <fullName evidence="3">EF-hand domain-containing protein</fullName>
    </recommendedName>
</protein>
<dbReference type="InterPro" id="IPR018247">
    <property type="entry name" value="EF_Hand_1_Ca_BS"/>
</dbReference>
<dbReference type="Proteomes" id="UP001444661">
    <property type="component" value="Unassembled WGS sequence"/>
</dbReference>
<evidence type="ECO:0000313" key="4">
    <source>
        <dbReference type="EMBL" id="KAK8055103.1"/>
    </source>
</evidence>
<dbReference type="SUPFAM" id="SSF47473">
    <property type="entry name" value="EF-hand"/>
    <property type="match status" value="1"/>
</dbReference>
<keyword evidence="1" id="KW-0106">Calcium</keyword>
<dbReference type="InterPro" id="IPR002048">
    <property type="entry name" value="EF_hand_dom"/>
</dbReference>
<feature type="domain" description="EF-hand" evidence="3">
    <location>
        <begin position="105"/>
        <end position="132"/>
    </location>
</feature>
<dbReference type="InterPro" id="IPR011992">
    <property type="entry name" value="EF-hand-dom_pair"/>
</dbReference>
<keyword evidence="5" id="KW-1185">Reference proteome</keyword>
<gene>
    <name evidence="4" type="ORF">PG993_000330</name>
</gene>
<dbReference type="CDD" id="cd00051">
    <property type="entry name" value="EFh"/>
    <property type="match status" value="1"/>
</dbReference>
<dbReference type="Gene3D" id="1.10.238.10">
    <property type="entry name" value="EF-hand"/>
    <property type="match status" value="1"/>
</dbReference>
<name>A0ABR1U8B1_9PEZI</name>
<sequence>MKYITALVVAATAISAAHAFCCDSNSKGFCKDGSEGTPCCATESCNIFCCNCDGSCRSSKRSFAADPFASKPVEEAFALADAEGNGKITLPQYLAFMRVPKEDDEVKAVWAAWFNKHDKNHDGVITPDEVTA</sequence>
<evidence type="ECO:0000256" key="2">
    <source>
        <dbReference type="SAM" id="SignalP"/>
    </source>
</evidence>
<evidence type="ECO:0000256" key="1">
    <source>
        <dbReference type="ARBA" id="ARBA00022837"/>
    </source>
</evidence>
<reference evidence="4 5" key="1">
    <citation type="submission" date="2023-01" db="EMBL/GenBank/DDBJ databases">
        <title>Analysis of 21 Apiospora genomes using comparative genomics revels a genus with tremendous synthesis potential of carbohydrate active enzymes and secondary metabolites.</title>
        <authorList>
            <person name="Sorensen T."/>
        </authorList>
    </citation>
    <scope>NUCLEOTIDE SEQUENCE [LARGE SCALE GENOMIC DNA]</scope>
    <source>
        <strain evidence="4 5">CBS 33761</strain>
    </source>
</reference>
<feature type="signal peptide" evidence="2">
    <location>
        <begin position="1"/>
        <end position="19"/>
    </location>
</feature>
<feature type="domain" description="EF-hand" evidence="3">
    <location>
        <begin position="68"/>
        <end position="103"/>
    </location>
</feature>
<organism evidence="4 5">
    <name type="scientific">Apiospora rasikravindrae</name>
    <dbReference type="NCBI Taxonomy" id="990691"/>
    <lineage>
        <taxon>Eukaryota</taxon>
        <taxon>Fungi</taxon>
        <taxon>Dikarya</taxon>
        <taxon>Ascomycota</taxon>
        <taxon>Pezizomycotina</taxon>
        <taxon>Sordariomycetes</taxon>
        <taxon>Xylariomycetidae</taxon>
        <taxon>Amphisphaeriales</taxon>
        <taxon>Apiosporaceae</taxon>
        <taxon>Apiospora</taxon>
    </lineage>
</organism>
<proteinExistence type="predicted"/>
<evidence type="ECO:0000259" key="3">
    <source>
        <dbReference type="PROSITE" id="PS50222"/>
    </source>
</evidence>
<dbReference type="Pfam" id="PF13202">
    <property type="entry name" value="EF-hand_5"/>
    <property type="match status" value="1"/>
</dbReference>
<evidence type="ECO:0000313" key="5">
    <source>
        <dbReference type="Proteomes" id="UP001444661"/>
    </source>
</evidence>
<dbReference type="EMBL" id="JAQQWK010000001">
    <property type="protein sequence ID" value="KAK8055103.1"/>
    <property type="molecule type" value="Genomic_DNA"/>
</dbReference>
<feature type="chain" id="PRO_5045516165" description="EF-hand domain-containing protein" evidence="2">
    <location>
        <begin position="20"/>
        <end position="132"/>
    </location>
</feature>